<name>A0A1X7I6C0_9BURK</name>
<dbReference type="STRING" id="1515439.SAMN06265784_101348"/>
<reference evidence="2" key="1">
    <citation type="submission" date="2017-04" db="EMBL/GenBank/DDBJ databases">
        <authorList>
            <person name="Varghese N."/>
            <person name="Submissions S."/>
        </authorList>
    </citation>
    <scope>NUCLEOTIDE SEQUENCE [LARGE SCALE GENOMIC DNA]</scope>
    <source>
        <strain evidence="2">LMG 29540</strain>
    </source>
</reference>
<dbReference type="AlphaFoldDB" id="A0A1X7I6C0"/>
<dbReference type="Proteomes" id="UP000193228">
    <property type="component" value="Unassembled WGS sequence"/>
</dbReference>
<proteinExistence type="predicted"/>
<dbReference type="RefSeq" id="WP_085480536.1">
    <property type="nucleotide sequence ID" value="NZ_FXAT01000001.1"/>
</dbReference>
<dbReference type="EMBL" id="FXAT01000001">
    <property type="protein sequence ID" value="SMG09817.1"/>
    <property type="molecule type" value="Genomic_DNA"/>
</dbReference>
<evidence type="ECO:0000313" key="2">
    <source>
        <dbReference type="Proteomes" id="UP000193228"/>
    </source>
</evidence>
<sequence>MTTSATLSPALKDLIALFAGADRPMMFDGICEALGKFDPDEVNDKLQMLLRADIVKYAQPLSASEGGFWLNGAKHVDLTGYDGYDVTLADVSDAIEQAPAFPQCDQLKDLIATLHEQVRAVGRHAEATLRLIELVTTLTRRGETQ</sequence>
<gene>
    <name evidence="1" type="ORF">SAMN06265784_101348</name>
</gene>
<organism evidence="1 2">
    <name type="scientific">Paraburkholderia susongensis</name>
    <dbReference type="NCBI Taxonomy" id="1515439"/>
    <lineage>
        <taxon>Bacteria</taxon>
        <taxon>Pseudomonadati</taxon>
        <taxon>Pseudomonadota</taxon>
        <taxon>Betaproteobacteria</taxon>
        <taxon>Burkholderiales</taxon>
        <taxon>Burkholderiaceae</taxon>
        <taxon>Paraburkholderia</taxon>
    </lineage>
</organism>
<protein>
    <submittedName>
        <fullName evidence="1">Uncharacterized protein</fullName>
    </submittedName>
</protein>
<dbReference type="OrthoDB" id="9110282at2"/>
<keyword evidence="2" id="KW-1185">Reference proteome</keyword>
<evidence type="ECO:0000313" key="1">
    <source>
        <dbReference type="EMBL" id="SMG09817.1"/>
    </source>
</evidence>
<accession>A0A1X7I6C0</accession>